<evidence type="ECO:0000313" key="2">
    <source>
        <dbReference type="EMBL" id="GAQ86574.1"/>
    </source>
</evidence>
<feature type="compositionally biased region" description="Low complexity" evidence="1">
    <location>
        <begin position="1077"/>
        <end position="1089"/>
    </location>
</feature>
<feature type="compositionally biased region" description="Low complexity" evidence="1">
    <location>
        <begin position="449"/>
        <end position="460"/>
    </location>
</feature>
<feature type="compositionally biased region" description="Basic and acidic residues" evidence="1">
    <location>
        <begin position="1049"/>
        <end position="1060"/>
    </location>
</feature>
<feature type="compositionally biased region" description="Basic and acidic residues" evidence="1">
    <location>
        <begin position="104"/>
        <end position="115"/>
    </location>
</feature>
<accession>A0A1Y1I6I8</accession>
<feature type="compositionally biased region" description="Basic and acidic residues" evidence="1">
    <location>
        <begin position="521"/>
        <end position="538"/>
    </location>
</feature>
<feature type="region of interest" description="Disordered" evidence="1">
    <location>
        <begin position="770"/>
        <end position="800"/>
    </location>
</feature>
<feature type="region of interest" description="Disordered" evidence="1">
    <location>
        <begin position="659"/>
        <end position="682"/>
    </location>
</feature>
<dbReference type="EMBL" id="DF237246">
    <property type="protein sequence ID" value="GAQ86574.1"/>
    <property type="molecule type" value="Genomic_DNA"/>
</dbReference>
<keyword evidence="3" id="KW-1185">Reference proteome</keyword>
<feature type="region of interest" description="Disordered" evidence="1">
    <location>
        <begin position="322"/>
        <end position="349"/>
    </location>
</feature>
<dbReference type="Proteomes" id="UP000054558">
    <property type="component" value="Unassembled WGS sequence"/>
</dbReference>
<name>A0A1Y1I6I8_KLENI</name>
<feature type="region of interest" description="Disordered" evidence="1">
    <location>
        <begin position="381"/>
        <end position="479"/>
    </location>
</feature>
<evidence type="ECO:0000256" key="1">
    <source>
        <dbReference type="SAM" id="MobiDB-lite"/>
    </source>
</evidence>
<dbReference type="AlphaFoldDB" id="A0A1Y1I6I8"/>
<evidence type="ECO:0000313" key="3">
    <source>
        <dbReference type="Proteomes" id="UP000054558"/>
    </source>
</evidence>
<proteinExistence type="predicted"/>
<feature type="compositionally biased region" description="Low complexity" evidence="1">
    <location>
        <begin position="837"/>
        <end position="852"/>
    </location>
</feature>
<gene>
    <name evidence="2" type="ORF">KFL_002970120</name>
</gene>
<feature type="compositionally biased region" description="Low complexity" evidence="1">
    <location>
        <begin position="325"/>
        <end position="336"/>
    </location>
</feature>
<organism evidence="2 3">
    <name type="scientific">Klebsormidium nitens</name>
    <name type="common">Green alga</name>
    <name type="synonym">Ulothrix nitens</name>
    <dbReference type="NCBI Taxonomy" id="105231"/>
    <lineage>
        <taxon>Eukaryota</taxon>
        <taxon>Viridiplantae</taxon>
        <taxon>Streptophyta</taxon>
        <taxon>Klebsormidiophyceae</taxon>
        <taxon>Klebsormidiales</taxon>
        <taxon>Klebsormidiaceae</taxon>
        <taxon>Klebsormidium</taxon>
    </lineage>
</organism>
<feature type="region of interest" description="Disordered" evidence="1">
    <location>
        <begin position="104"/>
        <end position="130"/>
    </location>
</feature>
<feature type="compositionally biased region" description="Pro residues" evidence="1">
    <location>
        <begin position="914"/>
        <end position="926"/>
    </location>
</feature>
<feature type="region of interest" description="Disordered" evidence="1">
    <location>
        <begin position="970"/>
        <end position="1113"/>
    </location>
</feature>
<sequence length="1113" mass="117246">MDSAQQSPVLPACCFAPAAWKGVLSSKRANQVAPAEMVALESESGASLPSQGAGKAFQSAENHGLERVETPPTRVGVHTKQIVGREGVLAGKGGPCRLTVEIRERGDGLSPERPHSGLSSSPSSTECEPIPAGTPLWNALLHQSPSREPIRTSHAEKLDTTAGYVGGGEPGESPLKQLSTVGRASVVVTSVPSKLSISVPLDQHAAAVHICTASESKSGGPSAGVMSWGGVASCLQCSASAGALDAMRKYWEQAEQRAREAEVAATRMGRNEERLMAQLALLLKQIELRQVQVEHLSGLVAQQQAAFLALDGRYLERLRREQGLPEEPATSPSPEAVRGGQFKQPVGREVSQEGIFSEGQLQVEHYTSKEQGKAIGRETKEELATGQSSHQHDVSEGAGGEAKVKRLHRGASLDAWAEPRDVSDMDGDAGPCCGDSESGADSSFEFDTSPLAVLSASSPEAESEGGSPGIRRKRRGQRKEVEVIVEEMVDACAGLESAQGGFGEFFVSPNVPESPLKRRIRDGDKRSCDSPVESERDSGSPPGEGVGAGRKPGPEGSTEARSSEREVTEQSGFGGSEDAVLKSGEGDGFDQQESAVEGDAGAVEEQCVEVLQGEVGVPEFLRVKQDKLSSSEAEGRSNGSTMGVGSARVAFVLGDGVGQQKAWGGGEAKREEKESGSEEMEEFLGLATEEKHMGYGVEEQLQGSAPPELTEVGSLNNLGQGTGREVTVEGAEASFQLGYAELARASSYDEKALRSSWPVTAAGAPQIRTMNGRWVEGEGAENIPSDGRIPEQNGRAYTVDGRSGSGAWGMVPLEIAQEVVVEGFGEEDFDGWRHGSVSESRSASRTSADTFSPEPPLMESSGGASRTDGFAERSSPQGRQGAWRGSPKLVPCSPQGPRSKPPSPRVVSPKTGVPTPPVNPRGPSPSSPHFASAHEVSRKMVGTVASGRRVGSQGDFGAAAHRLDTRAGRLFRRDSLPRRNNTSDPFGLQEAALVPHPPAVAAPARKPSTREKHLAASVGGRQSSDKENDLPKVPTVTLRLEGLGFNRKTGGDFENGRRVGSDLMQTSGLELGTEWGSSASDVHSSDVAAPEPPAKPRTTSSRPQFRALRPMAS</sequence>
<feature type="region of interest" description="Disordered" evidence="1">
    <location>
        <begin position="501"/>
        <end position="601"/>
    </location>
</feature>
<protein>
    <submittedName>
        <fullName evidence="2">Uncharacterized protein</fullName>
    </submittedName>
</protein>
<feature type="compositionally biased region" description="Basic and acidic residues" evidence="1">
    <location>
        <begin position="667"/>
        <end position="676"/>
    </location>
</feature>
<reference evidence="2 3" key="1">
    <citation type="journal article" date="2014" name="Nat. Commun.">
        <title>Klebsormidium flaccidum genome reveals primary factors for plant terrestrial adaptation.</title>
        <authorList>
            <person name="Hori K."/>
            <person name="Maruyama F."/>
            <person name="Fujisawa T."/>
            <person name="Togashi T."/>
            <person name="Yamamoto N."/>
            <person name="Seo M."/>
            <person name="Sato S."/>
            <person name="Yamada T."/>
            <person name="Mori H."/>
            <person name="Tajima N."/>
            <person name="Moriyama T."/>
            <person name="Ikeuchi M."/>
            <person name="Watanabe M."/>
            <person name="Wada H."/>
            <person name="Kobayashi K."/>
            <person name="Saito M."/>
            <person name="Masuda T."/>
            <person name="Sasaki-Sekimoto Y."/>
            <person name="Mashiguchi K."/>
            <person name="Awai K."/>
            <person name="Shimojima M."/>
            <person name="Masuda S."/>
            <person name="Iwai M."/>
            <person name="Nobusawa T."/>
            <person name="Narise T."/>
            <person name="Kondo S."/>
            <person name="Saito H."/>
            <person name="Sato R."/>
            <person name="Murakawa M."/>
            <person name="Ihara Y."/>
            <person name="Oshima-Yamada Y."/>
            <person name="Ohtaka K."/>
            <person name="Satoh M."/>
            <person name="Sonobe K."/>
            <person name="Ishii M."/>
            <person name="Ohtani R."/>
            <person name="Kanamori-Sato M."/>
            <person name="Honoki R."/>
            <person name="Miyazaki D."/>
            <person name="Mochizuki H."/>
            <person name="Umetsu J."/>
            <person name="Higashi K."/>
            <person name="Shibata D."/>
            <person name="Kamiya Y."/>
            <person name="Sato N."/>
            <person name="Nakamura Y."/>
            <person name="Tabata S."/>
            <person name="Ida S."/>
            <person name="Kurokawa K."/>
            <person name="Ohta H."/>
        </authorList>
    </citation>
    <scope>NUCLEOTIDE SEQUENCE [LARGE SCALE GENOMIC DNA]</scope>
    <source>
        <strain evidence="2 3">NIES-2285</strain>
    </source>
</reference>
<feature type="region of interest" description="Disordered" evidence="1">
    <location>
        <begin position="43"/>
        <end position="65"/>
    </location>
</feature>
<feature type="region of interest" description="Disordered" evidence="1">
    <location>
        <begin position="828"/>
        <end position="939"/>
    </location>
</feature>